<proteinExistence type="predicted"/>
<dbReference type="PANTHER" id="PTHR34406:SF1">
    <property type="entry name" value="PROTEIN YCEI"/>
    <property type="match status" value="1"/>
</dbReference>
<gene>
    <name evidence="3" type="ORF">B9G79_03920</name>
</gene>
<evidence type="ECO:0000259" key="2">
    <source>
        <dbReference type="SMART" id="SM00867"/>
    </source>
</evidence>
<evidence type="ECO:0000313" key="4">
    <source>
        <dbReference type="Proteomes" id="UP000197003"/>
    </source>
</evidence>
<protein>
    <recommendedName>
        <fullName evidence="2">Lipid/polyisoprenoid-binding YceI-like domain-containing protein</fullName>
    </recommendedName>
</protein>
<dbReference type="AlphaFoldDB" id="A0A1Z3N5P1"/>
<dbReference type="OrthoDB" id="5297222at2"/>
<organism evidence="3 4">
    <name type="scientific">Bdellovibrio bacteriovorus</name>
    <dbReference type="NCBI Taxonomy" id="959"/>
    <lineage>
        <taxon>Bacteria</taxon>
        <taxon>Pseudomonadati</taxon>
        <taxon>Bdellovibrionota</taxon>
        <taxon>Bdellovibrionia</taxon>
        <taxon>Bdellovibrionales</taxon>
        <taxon>Pseudobdellovibrionaceae</taxon>
        <taxon>Bdellovibrio</taxon>
    </lineage>
</organism>
<dbReference type="SMART" id="SM00867">
    <property type="entry name" value="YceI"/>
    <property type="match status" value="1"/>
</dbReference>
<sequence length="201" mass="22261">MRALLLSFMATSLVSTSALAAKFDVDKAHTNVSFTAPHLMVSKVKGRFDQVSGSFEFDEKSMKLSDINVTIKTDSINTNEADRDKHMRSPDFFDVAKYPEMTFKSTNVKYDKNKPDKVEGDLTIRGITKKVTLDVDYNGAVTDPWGNRVVTFEAEGEVNRKDFGLNWNKAMDKGGFVVGDKIKIEIDGEAKVAAVPAAPKK</sequence>
<accession>A0A1Z3N5P1</accession>
<evidence type="ECO:0000313" key="3">
    <source>
        <dbReference type="EMBL" id="ASD62773.1"/>
    </source>
</evidence>
<dbReference type="RefSeq" id="WP_088564394.1">
    <property type="nucleotide sequence ID" value="NZ_CP020946.1"/>
</dbReference>
<dbReference type="SUPFAM" id="SSF101874">
    <property type="entry name" value="YceI-like"/>
    <property type="match status" value="1"/>
</dbReference>
<feature type="domain" description="Lipid/polyisoprenoid-binding YceI-like" evidence="2">
    <location>
        <begin position="22"/>
        <end position="191"/>
    </location>
</feature>
<reference evidence="3 4" key="1">
    <citation type="submission" date="2017-04" db="EMBL/GenBank/DDBJ databases">
        <title>Whole genome sequence of Bdellovibrio bacteriovorus strain SSB218315.</title>
        <authorList>
            <person name="Oyedara O."/>
            <person name="Rodriguez-Perez M.A."/>
        </authorList>
    </citation>
    <scope>NUCLEOTIDE SEQUENCE [LARGE SCALE GENOMIC DNA]</scope>
    <source>
        <strain evidence="3 4">SSB218315</strain>
    </source>
</reference>
<dbReference type="InterPro" id="IPR036761">
    <property type="entry name" value="TTHA0802/YceI-like_sf"/>
</dbReference>
<dbReference type="PANTHER" id="PTHR34406">
    <property type="entry name" value="PROTEIN YCEI"/>
    <property type="match status" value="1"/>
</dbReference>
<feature type="signal peptide" evidence="1">
    <location>
        <begin position="1"/>
        <end position="20"/>
    </location>
</feature>
<dbReference type="InterPro" id="IPR007372">
    <property type="entry name" value="Lipid/polyisoprenoid-bd_YceI"/>
</dbReference>
<dbReference type="EMBL" id="CP020946">
    <property type="protein sequence ID" value="ASD62773.1"/>
    <property type="molecule type" value="Genomic_DNA"/>
</dbReference>
<keyword evidence="1" id="KW-0732">Signal</keyword>
<dbReference type="Pfam" id="PF04264">
    <property type="entry name" value="YceI"/>
    <property type="match status" value="1"/>
</dbReference>
<name>A0A1Z3N5P1_BDEBC</name>
<evidence type="ECO:0000256" key="1">
    <source>
        <dbReference type="SAM" id="SignalP"/>
    </source>
</evidence>
<feature type="chain" id="PRO_5013187477" description="Lipid/polyisoprenoid-binding YceI-like domain-containing protein" evidence="1">
    <location>
        <begin position="21"/>
        <end position="201"/>
    </location>
</feature>
<dbReference type="Proteomes" id="UP000197003">
    <property type="component" value="Chromosome"/>
</dbReference>
<dbReference type="Gene3D" id="2.40.128.110">
    <property type="entry name" value="Lipid/polyisoprenoid-binding, YceI-like"/>
    <property type="match status" value="1"/>
</dbReference>